<dbReference type="InterPro" id="IPR002227">
    <property type="entry name" value="Tyrosinase_Cu-bd"/>
</dbReference>
<dbReference type="OMA" id="NELKHGI"/>
<dbReference type="AlphaFoldDB" id="W2SLF7"/>
<dbReference type="EMBL" id="KI669079">
    <property type="protein sequence ID" value="ETN69572.1"/>
    <property type="molecule type" value="Genomic_DNA"/>
</dbReference>
<name>W2SLF7_NECAM</name>
<dbReference type="PROSITE" id="PS00498">
    <property type="entry name" value="TYROSINASE_2"/>
    <property type="match status" value="1"/>
</dbReference>
<accession>W2SLF7</accession>
<dbReference type="GO" id="GO:0016491">
    <property type="term" value="F:oxidoreductase activity"/>
    <property type="evidence" value="ECO:0007669"/>
    <property type="project" value="InterPro"/>
</dbReference>
<feature type="domain" description="Tyrosinase copper-binding" evidence="2">
    <location>
        <begin position="19"/>
        <end position="30"/>
    </location>
</feature>
<evidence type="ECO:0000259" key="2">
    <source>
        <dbReference type="PROSITE" id="PS00498"/>
    </source>
</evidence>
<organism evidence="3 4">
    <name type="scientific">Necator americanus</name>
    <name type="common">Human hookworm</name>
    <dbReference type="NCBI Taxonomy" id="51031"/>
    <lineage>
        <taxon>Eukaryota</taxon>
        <taxon>Metazoa</taxon>
        <taxon>Ecdysozoa</taxon>
        <taxon>Nematoda</taxon>
        <taxon>Chromadorea</taxon>
        <taxon>Rhabditida</taxon>
        <taxon>Rhabditina</taxon>
        <taxon>Rhabditomorpha</taxon>
        <taxon>Strongyloidea</taxon>
        <taxon>Ancylostomatidae</taxon>
        <taxon>Bunostominae</taxon>
        <taxon>Necator</taxon>
    </lineage>
</organism>
<protein>
    <recommendedName>
        <fullName evidence="2">Tyrosinase copper-binding domain-containing protein</fullName>
    </recommendedName>
</protein>
<feature type="region of interest" description="Disordered" evidence="1">
    <location>
        <begin position="126"/>
        <end position="187"/>
    </location>
</feature>
<dbReference type="KEGG" id="nai:NECAME_15221"/>
<reference evidence="4" key="1">
    <citation type="journal article" date="2014" name="Nat. Genet.">
        <title>Genome of the human hookworm Necator americanus.</title>
        <authorList>
            <person name="Tang Y.T."/>
            <person name="Gao X."/>
            <person name="Rosa B.A."/>
            <person name="Abubucker S."/>
            <person name="Hallsworth-Pepin K."/>
            <person name="Martin J."/>
            <person name="Tyagi R."/>
            <person name="Heizer E."/>
            <person name="Zhang X."/>
            <person name="Bhonagiri-Palsikar V."/>
            <person name="Minx P."/>
            <person name="Warren W.C."/>
            <person name="Wang Q."/>
            <person name="Zhan B."/>
            <person name="Hotez P.J."/>
            <person name="Sternberg P.W."/>
            <person name="Dougall A."/>
            <person name="Gaze S.T."/>
            <person name="Mulvenna J."/>
            <person name="Sotillo J."/>
            <person name="Ranganathan S."/>
            <person name="Rabelo E.M."/>
            <person name="Wilson R.K."/>
            <person name="Felgner P.L."/>
            <person name="Bethony J."/>
            <person name="Hawdon J.M."/>
            <person name="Gasser R.B."/>
            <person name="Loukas A."/>
            <person name="Mitreva M."/>
        </authorList>
    </citation>
    <scope>NUCLEOTIDE SEQUENCE [LARGE SCALE GENOMIC DNA]</scope>
</reference>
<evidence type="ECO:0000256" key="1">
    <source>
        <dbReference type="SAM" id="MobiDB-lite"/>
    </source>
</evidence>
<dbReference type="OrthoDB" id="5870726at2759"/>
<keyword evidence="4" id="KW-1185">Reference proteome</keyword>
<evidence type="ECO:0000313" key="3">
    <source>
        <dbReference type="EMBL" id="ETN69572.1"/>
    </source>
</evidence>
<evidence type="ECO:0000313" key="4">
    <source>
        <dbReference type="Proteomes" id="UP000053676"/>
    </source>
</evidence>
<sequence>MNRNTGGKTASKTLRTAADPPFLFPHGYFDSSKLKPFDAIYLNLMAQSNLEYGGITLEELDKLAASHRYVPWPSYLPRTRVEDDVLLYRVPMSDTDGIAPGPKSNDSDHAPSRPFSTLVNEIISTSGGRASRGDVAALKTSRPSSSGFTLTAPEPGSPLAKPMRSDGRAANENTGAEAPSKKPPSPFRLIRRLQRRIRRASDVDEENPFEDIATRAPPRDQMQLQLVRKMLRQSRHRKKKHRFLTRDDIYDPQRQESYCLLDDVDQ</sequence>
<proteinExistence type="predicted"/>
<gene>
    <name evidence="3" type="ORF">NECAME_15221</name>
</gene>
<dbReference type="Proteomes" id="UP000053676">
    <property type="component" value="Unassembled WGS sequence"/>
</dbReference>